<dbReference type="EMBL" id="JAECZB010000020">
    <property type="protein sequence ID" value="MBH8552870.1"/>
    <property type="molecule type" value="Genomic_DNA"/>
</dbReference>
<accession>A0A8J7HH03</accession>
<organism evidence="1 2">
    <name type="scientific">Atlanticothrix silvestris CENA357</name>
    <dbReference type="NCBI Taxonomy" id="1725252"/>
    <lineage>
        <taxon>Bacteria</taxon>
        <taxon>Bacillati</taxon>
        <taxon>Cyanobacteriota</taxon>
        <taxon>Cyanophyceae</taxon>
        <taxon>Nostocales</taxon>
        <taxon>Nodulariaceae</taxon>
        <taxon>Atlanticothrix</taxon>
        <taxon>Atlanticothrix silvestris</taxon>
    </lineage>
</organism>
<gene>
    <name evidence="1" type="ORF">I8751_10915</name>
</gene>
<proteinExistence type="predicted"/>
<protein>
    <submittedName>
        <fullName evidence="1">Uncharacterized protein</fullName>
    </submittedName>
</protein>
<keyword evidence="2" id="KW-1185">Reference proteome</keyword>
<dbReference type="AlphaFoldDB" id="A0A8J7HH03"/>
<sequence length="47" mass="5182">MPRSFILNLLIVPAVRSIFAVTKSTSILISTIQETAIALWRNLKAIA</sequence>
<dbReference type="Proteomes" id="UP000599391">
    <property type="component" value="Unassembled WGS sequence"/>
</dbReference>
<comment type="caution">
    <text evidence="1">The sequence shown here is derived from an EMBL/GenBank/DDBJ whole genome shotgun (WGS) entry which is preliminary data.</text>
</comment>
<name>A0A8J7HH03_9CYAN</name>
<reference evidence="1 2" key="1">
    <citation type="journal article" date="2021" name="Int. J. Syst. Evol. Microbiol.">
        <title>Amazonocrinis nigriterrae gen. nov., sp. nov., Atlanticothrix silvestris gen. nov., sp. nov. and Dendronalium phyllosphericum gen. nov., sp. nov., nostocacean cyanobacteria from Brazilian environments.</title>
        <authorList>
            <person name="Alvarenga D.O."/>
            <person name="Andreote A.P.D."/>
            <person name="Branco L.H.Z."/>
            <person name="Delbaje E."/>
            <person name="Cruz R.B."/>
            <person name="Varani A.M."/>
            <person name="Fiore M.F."/>
        </authorList>
    </citation>
    <scope>NUCLEOTIDE SEQUENCE [LARGE SCALE GENOMIC DNA]</scope>
    <source>
        <strain evidence="1 2">CENA357</strain>
    </source>
</reference>
<evidence type="ECO:0000313" key="2">
    <source>
        <dbReference type="Proteomes" id="UP000599391"/>
    </source>
</evidence>
<evidence type="ECO:0000313" key="1">
    <source>
        <dbReference type="EMBL" id="MBH8552870.1"/>
    </source>
</evidence>